<evidence type="ECO:0000313" key="3">
    <source>
        <dbReference type="EMBL" id="SUN63995.1"/>
    </source>
</evidence>
<keyword evidence="2" id="KW-0472">Membrane</keyword>
<keyword evidence="2" id="KW-1133">Transmembrane helix</keyword>
<dbReference type="GeneID" id="78357950"/>
<dbReference type="OrthoDB" id="9797543at2"/>
<sequence length="309" mass="33524">MKERTLGDRLRIRRLKLNRSLKDIEKETNIPLHYLLALELNRFDAIPVEDLDHYISAYAKAVSLAEEENANLNLTVKETVSQAPEQPAYESATSPQALPVEKLEPLSDDSNATSQTTVNEPIVSEEEKPESVSLSRAGRRRYYSVRNWLVGISIVLIFSTGAALAWLWWQQSSQLPVSKQTATSRQKTTSQSTTASSTQTPQLTVSQDANGATVVTLSQATRPVTIEVSLSGEASSWVSMSNTDLSSEGVLLTAQQPSVTATLDAGATSSQFVFGYPEAVTVTINGQKLDMTTITSAANTATLNVTEGD</sequence>
<feature type="compositionally biased region" description="Low complexity" evidence="1">
    <location>
        <begin position="183"/>
        <end position="200"/>
    </location>
</feature>
<dbReference type="PANTHER" id="PTHR34475:SF1">
    <property type="entry name" value="CYTOSKELETON PROTEIN RODZ"/>
    <property type="match status" value="1"/>
</dbReference>
<feature type="transmembrane region" description="Helical" evidence="2">
    <location>
        <begin position="148"/>
        <end position="169"/>
    </location>
</feature>
<dbReference type="EMBL" id="UHFN01000007">
    <property type="protein sequence ID" value="SUN63995.1"/>
    <property type="molecule type" value="Genomic_DNA"/>
</dbReference>
<keyword evidence="4" id="KW-1185">Reference proteome</keyword>
<keyword evidence="2" id="KW-0812">Transmembrane</keyword>
<name>A0A380KFY5_9STRE</name>
<dbReference type="InterPro" id="IPR050400">
    <property type="entry name" value="Bact_Cytoskel_RodZ"/>
</dbReference>
<feature type="compositionally biased region" description="Polar residues" evidence="1">
    <location>
        <begin position="108"/>
        <end position="119"/>
    </location>
</feature>
<accession>A0A380KFY5</accession>
<dbReference type="PANTHER" id="PTHR34475">
    <property type="match status" value="1"/>
</dbReference>
<feature type="region of interest" description="Disordered" evidence="1">
    <location>
        <begin position="183"/>
        <end position="205"/>
    </location>
</feature>
<organism evidence="3 4">
    <name type="scientific">Streptococcus hyointestinalis</name>
    <dbReference type="NCBI Taxonomy" id="1337"/>
    <lineage>
        <taxon>Bacteria</taxon>
        <taxon>Bacillati</taxon>
        <taxon>Bacillota</taxon>
        <taxon>Bacilli</taxon>
        <taxon>Lactobacillales</taxon>
        <taxon>Streptococcaceae</taxon>
        <taxon>Streptococcus</taxon>
    </lineage>
</organism>
<dbReference type="Gene3D" id="1.10.260.40">
    <property type="entry name" value="lambda repressor-like DNA-binding domains"/>
    <property type="match status" value="1"/>
</dbReference>
<evidence type="ECO:0000313" key="4">
    <source>
        <dbReference type="Proteomes" id="UP000254924"/>
    </source>
</evidence>
<dbReference type="GO" id="GO:0003677">
    <property type="term" value="F:DNA binding"/>
    <property type="evidence" value="ECO:0007669"/>
    <property type="project" value="InterPro"/>
</dbReference>
<evidence type="ECO:0000256" key="1">
    <source>
        <dbReference type="SAM" id="MobiDB-lite"/>
    </source>
</evidence>
<proteinExistence type="predicted"/>
<dbReference type="Pfam" id="PF13413">
    <property type="entry name" value="HTH_25"/>
    <property type="match status" value="1"/>
</dbReference>
<dbReference type="InterPro" id="IPR010982">
    <property type="entry name" value="Lambda_DNA-bd_dom_sf"/>
</dbReference>
<reference evidence="3 4" key="1">
    <citation type="submission" date="2018-06" db="EMBL/GenBank/DDBJ databases">
        <authorList>
            <consortium name="Pathogen Informatics"/>
            <person name="Doyle S."/>
        </authorList>
    </citation>
    <scope>NUCLEOTIDE SEQUENCE [LARGE SCALE GENOMIC DNA]</scope>
    <source>
        <strain evidence="3 4">NCTC12224</strain>
    </source>
</reference>
<evidence type="ECO:0000256" key="2">
    <source>
        <dbReference type="SAM" id="Phobius"/>
    </source>
</evidence>
<feature type="region of interest" description="Disordered" evidence="1">
    <location>
        <begin position="104"/>
        <end position="130"/>
    </location>
</feature>
<protein>
    <submittedName>
        <fullName evidence="3">Hypothetical membrane associated protein</fullName>
    </submittedName>
</protein>
<dbReference type="RefSeq" id="WP_115271531.1">
    <property type="nucleotide sequence ID" value="NZ_JBNPNB010000012.1"/>
</dbReference>
<dbReference type="Proteomes" id="UP000254924">
    <property type="component" value="Unassembled WGS sequence"/>
</dbReference>
<gene>
    <name evidence="3" type="ORF">NCTC12224_02731</name>
</gene>
<dbReference type="AlphaFoldDB" id="A0A380KFY5"/>